<dbReference type="Proteomes" id="UP000260644">
    <property type="component" value="Unassembled WGS sequence"/>
</dbReference>
<organism evidence="1 2">
    <name type="scientific">Chitinophaga silvatica</name>
    <dbReference type="NCBI Taxonomy" id="2282649"/>
    <lineage>
        <taxon>Bacteria</taxon>
        <taxon>Pseudomonadati</taxon>
        <taxon>Bacteroidota</taxon>
        <taxon>Chitinophagia</taxon>
        <taxon>Chitinophagales</taxon>
        <taxon>Chitinophagaceae</taxon>
        <taxon>Chitinophaga</taxon>
    </lineage>
</organism>
<evidence type="ECO:0000313" key="2">
    <source>
        <dbReference type="Proteomes" id="UP000260644"/>
    </source>
</evidence>
<dbReference type="RefSeq" id="WP_116978886.1">
    <property type="nucleotide sequence ID" value="NZ_QPMM01000019.1"/>
</dbReference>
<gene>
    <name evidence="1" type="ORF">DVR12_26750</name>
</gene>
<keyword evidence="2" id="KW-1185">Reference proteome</keyword>
<dbReference type="EMBL" id="QPMM01000019">
    <property type="protein sequence ID" value="RFS18801.1"/>
    <property type="molecule type" value="Genomic_DNA"/>
</dbReference>
<dbReference type="OrthoDB" id="1100648at2"/>
<dbReference type="AlphaFoldDB" id="A0A3E1Y2B8"/>
<dbReference type="Gene3D" id="3.40.390.70">
    <property type="match status" value="1"/>
</dbReference>
<proteinExistence type="predicted"/>
<evidence type="ECO:0008006" key="3">
    <source>
        <dbReference type="Google" id="ProtNLM"/>
    </source>
</evidence>
<protein>
    <recommendedName>
        <fullName evidence="3">Lipoprotein</fullName>
    </recommendedName>
</protein>
<accession>A0A3E1Y2B8</accession>
<reference evidence="1 2" key="1">
    <citation type="submission" date="2018-07" db="EMBL/GenBank/DDBJ databases">
        <title>Chitinophaga K2CV101002-2 sp. nov., isolated from a monsoon evergreen broad-leaved forest soil.</title>
        <authorList>
            <person name="Lv Y."/>
        </authorList>
    </citation>
    <scope>NUCLEOTIDE SEQUENCE [LARGE SCALE GENOMIC DNA]</scope>
    <source>
        <strain evidence="1 2">GDMCC 1.1288</strain>
    </source>
</reference>
<dbReference type="PROSITE" id="PS51257">
    <property type="entry name" value="PROKAR_LIPOPROTEIN"/>
    <property type="match status" value="1"/>
</dbReference>
<comment type="caution">
    <text evidence="1">The sequence shown here is derived from an EMBL/GenBank/DDBJ whole genome shotgun (WGS) entry which is preliminary data.</text>
</comment>
<name>A0A3E1Y2B8_9BACT</name>
<evidence type="ECO:0000313" key="1">
    <source>
        <dbReference type="EMBL" id="RFS18801.1"/>
    </source>
</evidence>
<sequence length="284" mass="31713">MAKYFKKYIFLFGAFLLVAACKKNEKVEALKFGNLFELPQGNQPYDDSIVAFYKQYATYAVYKFTNGDFVGGYTLRLTDTAALGDPKYVGKAFSFFKKNCLGYYPDSVIKKTIPISILLSSGISKLDKVGNWIPVDGESRSTQRMLAIGFANQSMDTASAATLKKYIGSMHRYYFYSLYLNNKLQIPTAFRAMYPTLIFSYDLDNLHSLGLLEASPTTEDVSLDFACFVELITANTTAELEAGILKSNVDTSGKIRKKIKMVADFVKATYNIDLIAIGNSQPVF</sequence>